<dbReference type="PANTHER" id="PTHR37827:SF1">
    <property type="entry name" value="HNH DOMAIN-CONTAINING PROTEIN"/>
    <property type="match status" value="1"/>
</dbReference>
<dbReference type="Pfam" id="PF01844">
    <property type="entry name" value="HNH"/>
    <property type="match status" value="1"/>
</dbReference>
<keyword evidence="2" id="KW-0540">Nuclease</keyword>
<keyword evidence="2" id="KW-0378">Hydrolase</keyword>
<evidence type="ECO:0000313" key="3">
    <source>
        <dbReference type="Proteomes" id="UP000228921"/>
    </source>
</evidence>
<keyword evidence="2" id="KW-0255">Endonuclease</keyword>
<dbReference type="Gene3D" id="1.10.30.50">
    <property type="match status" value="1"/>
</dbReference>
<organism evidence="2 3">
    <name type="scientific">Candidatus Thermofonsia Clade 1 bacterium</name>
    <dbReference type="NCBI Taxonomy" id="2364210"/>
    <lineage>
        <taxon>Bacteria</taxon>
        <taxon>Bacillati</taxon>
        <taxon>Chloroflexota</taxon>
        <taxon>Candidatus Thermofontia</taxon>
        <taxon>Candidatus Thermofonsia Clade 1</taxon>
    </lineage>
</organism>
<dbReference type="Proteomes" id="UP000228921">
    <property type="component" value="Unassembled WGS sequence"/>
</dbReference>
<comment type="caution">
    <text evidence="2">The sequence shown here is derived from an EMBL/GenBank/DDBJ whole genome shotgun (WGS) entry which is preliminary data.</text>
</comment>
<gene>
    <name evidence="2" type="ORF">CUN51_06520</name>
</gene>
<protein>
    <submittedName>
        <fullName evidence="2">Restriction endonuclease</fullName>
    </submittedName>
</protein>
<dbReference type="InterPro" id="IPR002711">
    <property type="entry name" value="HNH"/>
</dbReference>
<evidence type="ECO:0000259" key="1">
    <source>
        <dbReference type="Pfam" id="PF01844"/>
    </source>
</evidence>
<dbReference type="GO" id="GO:0003676">
    <property type="term" value="F:nucleic acid binding"/>
    <property type="evidence" value="ECO:0007669"/>
    <property type="project" value="InterPro"/>
</dbReference>
<reference evidence="2 3" key="1">
    <citation type="submission" date="2017-11" db="EMBL/GenBank/DDBJ databases">
        <title>Evolution of Phototrophy in the Chloroflexi Phylum Driven by Horizontal Gene Transfer.</title>
        <authorList>
            <person name="Ward L.M."/>
            <person name="Hemp J."/>
            <person name="Shih P.M."/>
            <person name="Mcglynn S.E."/>
            <person name="Fischer W."/>
        </authorList>
    </citation>
    <scope>NUCLEOTIDE SEQUENCE [LARGE SCALE GENOMIC DNA]</scope>
    <source>
        <strain evidence="2">CP2_2F</strain>
    </source>
</reference>
<dbReference type="GO" id="GO:0004519">
    <property type="term" value="F:endonuclease activity"/>
    <property type="evidence" value="ECO:0007669"/>
    <property type="project" value="UniProtKB-KW"/>
</dbReference>
<feature type="domain" description="HNH" evidence="1">
    <location>
        <begin position="11"/>
        <end position="49"/>
    </location>
</feature>
<accession>A0A2M8NZV9</accession>
<evidence type="ECO:0000313" key="2">
    <source>
        <dbReference type="EMBL" id="PJF30835.1"/>
    </source>
</evidence>
<dbReference type="EMBL" id="PGTK01000006">
    <property type="protein sequence ID" value="PJF30835.1"/>
    <property type="molecule type" value="Genomic_DNA"/>
</dbReference>
<dbReference type="GO" id="GO:0008270">
    <property type="term" value="F:zinc ion binding"/>
    <property type="evidence" value="ECO:0007669"/>
    <property type="project" value="InterPro"/>
</dbReference>
<proteinExistence type="predicted"/>
<name>A0A2M8NZV9_9CHLR</name>
<dbReference type="PANTHER" id="PTHR37827">
    <property type="entry name" value="TUDOR DOMAIN-CONTAINING PROTEIN"/>
    <property type="match status" value="1"/>
</dbReference>
<dbReference type="AlphaFoldDB" id="A0A2M8NZV9"/>
<sequence>MPKERPPVLICALCGRQVGHLSRHHLVPKSEGGTETVGLCSACHTTLHKFFTNRTLARHKYTIEALQQDPDIQRYLAWVRKQPDRRITVRRKRDRI</sequence>